<evidence type="ECO:0000256" key="2">
    <source>
        <dbReference type="SAM" id="MobiDB-lite"/>
    </source>
</evidence>
<evidence type="ECO:0000256" key="1">
    <source>
        <dbReference type="RuleBase" id="RU000487"/>
    </source>
</evidence>
<gene>
    <name evidence="3" type="ORF">B0F90DRAFT_1813021</name>
</gene>
<dbReference type="AlphaFoldDB" id="A0AAD4MBX7"/>
<dbReference type="Proteomes" id="UP001203297">
    <property type="component" value="Unassembled WGS sequence"/>
</dbReference>
<dbReference type="Pfam" id="PF00022">
    <property type="entry name" value="Actin"/>
    <property type="match status" value="1"/>
</dbReference>
<evidence type="ECO:0000313" key="3">
    <source>
        <dbReference type="EMBL" id="KAI0307562.1"/>
    </source>
</evidence>
<feature type="region of interest" description="Disordered" evidence="2">
    <location>
        <begin position="542"/>
        <end position="590"/>
    </location>
</feature>
<organism evidence="3 4">
    <name type="scientific">Multifurca ochricompacta</name>
    <dbReference type="NCBI Taxonomy" id="376703"/>
    <lineage>
        <taxon>Eukaryota</taxon>
        <taxon>Fungi</taxon>
        <taxon>Dikarya</taxon>
        <taxon>Basidiomycota</taxon>
        <taxon>Agaricomycotina</taxon>
        <taxon>Agaricomycetes</taxon>
        <taxon>Russulales</taxon>
        <taxon>Russulaceae</taxon>
        <taxon>Multifurca</taxon>
    </lineage>
</organism>
<proteinExistence type="inferred from homology"/>
<keyword evidence="4" id="KW-1185">Reference proteome</keyword>
<dbReference type="EMBL" id="WTXG01000001">
    <property type="protein sequence ID" value="KAI0307562.1"/>
    <property type="molecule type" value="Genomic_DNA"/>
</dbReference>
<dbReference type="InterPro" id="IPR004000">
    <property type="entry name" value="Actin"/>
</dbReference>
<comment type="similarity">
    <text evidence="1">Belongs to the actin family.</text>
</comment>
<feature type="compositionally biased region" description="Polar residues" evidence="2">
    <location>
        <begin position="24"/>
        <end position="33"/>
    </location>
</feature>
<name>A0AAD4MBX7_9AGAM</name>
<dbReference type="InterPro" id="IPR043129">
    <property type="entry name" value="ATPase_NBD"/>
</dbReference>
<dbReference type="Gene3D" id="3.30.420.40">
    <property type="match status" value="4"/>
</dbReference>
<comment type="caution">
    <text evidence="3">The sequence shown here is derived from an EMBL/GenBank/DDBJ whole genome shotgun (WGS) entry which is preliminary data.</text>
</comment>
<dbReference type="PANTHER" id="PTHR11937">
    <property type="entry name" value="ACTIN"/>
    <property type="match status" value="1"/>
</dbReference>
<feature type="compositionally biased region" description="Pro residues" evidence="2">
    <location>
        <begin position="578"/>
        <end position="589"/>
    </location>
</feature>
<reference evidence="3" key="1">
    <citation type="journal article" date="2022" name="New Phytol.">
        <title>Evolutionary transition to the ectomycorrhizal habit in the genomes of a hyperdiverse lineage of mushroom-forming fungi.</title>
        <authorList>
            <person name="Looney B."/>
            <person name="Miyauchi S."/>
            <person name="Morin E."/>
            <person name="Drula E."/>
            <person name="Courty P.E."/>
            <person name="Kohler A."/>
            <person name="Kuo A."/>
            <person name="LaButti K."/>
            <person name="Pangilinan J."/>
            <person name="Lipzen A."/>
            <person name="Riley R."/>
            <person name="Andreopoulos W."/>
            <person name="He G."/>
            <person name="Johnson J."/>
            <person name="Nolan M."/>
            <person name="Tritt A."/>
            <person name="Barry K.W."/>
            <person name="Grigoriev I.V."/>
            <person name="Nagy L.G."/>
            <person name="Hibbett D."/>
            <person name="Henrissat B."/>
            <person name="Matheny P.B."/>
            <person name="Labbe J."/>
            <person name="Martin F.M."/>
        </authorList>
    </citation>
    <scope>NUCLEOTIDE SEQUENCE</scope>
    <source>
        <strain evidence="3">BPL690</strain>
    </source>
</reference>
<evidence type="ECO:0000313" key="4">
    <source>
        <dbReference type="Proteomes" id="UP001203297"/>
    </source>
</evidence>
<feature type="compositionally biased region" description="Low complexity" evidence="2">
    <location>
        <begin position="293"/>
        <end position="305"/>
    </location>
</feature>
<feature type="region of interest" description="Disordered" evidence="2">
    <location>
        <begin position="1"/>
        <end position="34"/>
    </location>
</feature>
<feature type="compositionally biased region" description="Low complexity" evidence="2">
    <location>
        <begin position="7"/>
        <end position="23"/>
    </location>
</feature>
<dbReference type="SMART" id="SM00268">
    <property type="entry name" value="ACTIN"/>
    <property type="match status" value="1"/>
</dbReference>
<dbReference type="CDD" id="cd10207">
    <property type="entry name" value="ASKHA_NBD_Arp10"/>
    <property type="match status" value="1"/>
</dbReference>
<feature type="compositionally biased region" description="Polar residues" evidence="2">
    <location>
        <begin position="319"/>
        <end position="332"/>
    </location>
</feature>
<dbReference type="Gene3D" id="3.90.640.10">
    <property type="entry name" value="Actin, Chain A, domain 4"/>
    <property type="match status" value="2"/>
</dbReference>
<sequence length="601" mass="64058">MSTLAIPSTPRSRTSPSAPGSATLTGAPSSSRTGRAAVVQASPHYQTTRRHSLYGTEDRVVIDPGSRIWKVGFSGEGRPREVFSVPSLWSLQRSLDTIQREEEDRVLVVRLQAHLRAVFHDSLLTDPKSRKVIVIESPLLPVHVKDTLAKILFENLQVPSISFASSHLLALLSVGRITGLVLDCGELESTALPIFSSRPLFHQIRTTPLAGARLTSHLRALLLLFGTYIPPPTSLSAAVNMPASSRSNRVPLEVLSDVVLEEIKTRCTFVGEVLDMALNSGIVSPPGEDPMDLDLLPSDSAPSESDFSRISPDRDSNADPASSDFSVVSRSQVLPGPSSRGEHQLQALANLYMRHSTATDLHLKVLPPASQQAGTGHGTLIVPGWIRERGSEVLFEGGDVDEGSVAETILDCLLKIPVDLRKTLASSILVTGGTAMLPGFIPRLHAELIRAIATPPSSSARPPMRPGRPRLPAYDRYSILRPLVPYFAILNNPSPGPPSDARGSTNAGKAPAYTPAMMAWVGGSLAGALKTGGVEVAREKWDETGDHPGSVDTAEESDVAGRSPANVIPDWTRAPLPTGAPPANPPPPEITETAQLVVVGA</sequence>
<accession>A0AAD4MBX7</accession>
<protein>
    <submittedName>
        <fullName evidence="3">Fungal-specific actin related protein</fullName>
    </submittedName>
</protein>
<dbReference type="SUPFAM" id="SSF53067">
    <property type="entry name" value="Actin-like ATPase domain"/>
    <property type="match status" value="2"/>
</dbReference>
<feature type="region of interest" description="Disordered" evidence="2">
    <location>
        <begin position="286"/>
        <end position="340"/>
    </location>
</feature>